<protein>
    <submittedName>
        <fullName evidence="1">Uncharacterized protein</fullName>
    </submittedName>
</protein>
<sequence>MAQRERVLFIADRFDAPARQSLSMHAALSRPWHGQRGGKAVVVKETLQTIYVAALVAFATWGFLG</sequence>
<dbReference type="Proteomes" id="UP001139311">
    <property type="component" value="Unassembled WGS sequence"/>
</dbReference>
<dbReference type="AlphaFoldDB" id="A0A9X1IHI2"/>
<reference evidence="1" key="1">
    <citation type="submission" date="2021-10" db="EMBL/GenBank/DDBJ databases">
        <title>Roseicella aerolatum sp. nov., isolated from aerosols of e-waste dismantling site.</title>
        <authorList>
            <person name="Qin T."/>
        </authorList>
    </citation>
    <scope>NUCLEOTIDE SEQUENCE</scope>
    <source>
        <strain evidence="1">GB24</strain>
    </source>
</reference>
<organism evidence="1 2">
    <name type="scientific">Roseicella aerolata</name>
    <dbReference type="NCBI Taxonomy" id="2883479"/>
    <lineage>
        <taxon>Bacteria</taxon>
        <taxon>Pseudomonadati</taxon>
        <taxon>Pseudomonadota</taxon>
        <taxon>Alphaproteobacteria</taxon>
        <taxon>Acetobacterales</taxon>
        <taxon>Roseomonadaceae</taxon>
        <taxon>Roseicella</taxon>
    </lineage>
</organism>
<accession>A0A9X1IHI2</accession>
<proteinExistence type="predicted"/>
<dbReference type="EMBL" id="JAJAQI010000023">
    <property type="protein sequence ID" value="MCB4823175.1"/>
    <property type="molecule type" value="Genomic_DNA"/>
</dbReference>
<name>A0A9X1IHI2_9PROT</name>
<dbReference type="RefSeq" id="WP_226609563.1">
    <property type="nucleotide sequence ID" value="NZ_JAJAQI010000023.1"/>
</dbReference>
<keyword evidence="2" id="KW-1185">Reference proteome</keyword>
<gene>
    <name evidence="1" type="ORF">LHA35_15685</name>
</gene>
<evidence type="ECO:0000313" key="1">
    <source>
        <dbReference type="EMBL" id="MCB4823175.1"/>
    </source>
</evidence>
<comment type="caution">
    <text evidence="1">The sequence shown here is derived from an EMBL/GenBank/DDBJ whole genome shotgun (WGS) entry which is preliminary data.</text>
</comment>
<evidence type="ECO:0000313" key="2">
    <source>
        <dbReference type="Proteomes" id="UP001139311"/>
    </source>
</evidence>